<feature type="transmembrane region" description="Helical" evidence="3">
    <location>
        <begin position="21"/>
        <end position="41"/>
    </location>
</feature>
<dbReference type="Gene3D" id="3.40.630.190">
    <property type="entry name" value="LCP protein"/>
    <property type="match status" value="1"/>
</dbReference>
<evidence type="ECO:0000256" key="1">
    <source>
        <dbReference type="ARBA" id="ARBA00006068"/>
    </source>
</evidence>
<dbReference type="NCBIfam" id="TIGR00350">
    <property type="entry name" value="lytR_cpsA_psr"/>
    <property type="match status" value="1"/>
</dbReference>
<proteinExistence type="inferred from homology"/>
<protein>
    <submittedName>
        <fullName evidence="5">LytR family transcriptional regulator</fullName>
    </submittedName>
</protein>
<dbReference type="AlphaFoldDB" id="A0A2X0ILG2"/>
<gene>
    <name evidence="5" type="ORF">DN069_09270</name>
</gene>
<keyword evidence="6" id="KW-1185">Reference proteome</keyword>
<feature type="compositionally biased region" description="Low complexity" evidence="2">
    <location>
        <begin position="357"/>
        <end position="377"/>
    </location>
</feature>
<keyword evidence="3" id="KW-1133">Transmembrane helix</keyword>
<feature type="compositionally biased region" description="Pro residues" evidence="2">
    <location>
        <begin position="378"/>
        <end position="387"/>
    </location>
</feature>
<accession>A0A2X0ILG2</accession>
<keyword evidence="3" id="KW-0812">Transmembrane</keyword>
<comment type="caution">
    <text evidence="5">The sequence shown here is derived from an EMBL/GenBank/DDBJ whole genome shotgun (WGS) entry which is preliminary data.</text>
</comment>
<dbReference type="OrthoDB" id="9782542at2"/>
<dbReference type="EMBL" id="QKYN01000036">
    <property type="protein sequence ID" value="RAG85954.1"/>
    <property type="molecule type" value="Genomic_DNA"/>
</dbReference>
<name>A0A2X0ILG2_9ACTN</name>
<feature type="compositionally biased region" description="Polar residues" evidence="2">
    <location>
        <begin position="394"/>
        <end position="403"/>
    </location>
</feature>
<dbReference type="PANTHER" id="PTHR33392">
    <property type="entry name" value="POLYISOPRENYL-TEICHOIC ACID--PEPTIDOGLYCAN TEICHOIC ACID TRANSFERASE TAGU"/>
    <property type="match status" value="1"/>
</dbReference>
<evidence type="ECO:0000313" key="6">
    <source>
        <dbReference type="Proteomes" id="UP000248889"/>
    </source>
</evidence>
<sequence>MCTSRRAHPKPRSRRRTILKVTAWTLSVLVLLAAGTAAYLYQSLMGHIATISLPASVHKAPPAKPDAQGHTPLNILLLGSQTRDGQHGVNLGNASKLGTDISDTTMLVHIDAQRRWAVVASIPRDLMAPRPQCQSRTDPKVTVPGSDQAMFDEAMNLGGPLCAVATVEQLTGLRIDHFVEITFNAFQDLTTAVGGVTVCVPPPGINDPNYSGLVLGPGLHTIQGAQALEFVRDRHGIGTGTDLGRIQMQQAFVSSLFAKVTSNGTLDDPVTLYQVAKAVTSNITVDTGLDSLPALVGLAQDVRGLHSHHIQFVTAPYEFDPADVNRVIPGQGFDQLWTDLRHDQPLPGSPAAADFGTSARPVSTSPAAPASPSASASPPAPATPATPGPSISAESRSGDQNICSDLPTPVPYGGQP</sequence>
<evidence type="ECO:0000256" key="2">
    <source>
        <dbReference type="SAM" id="MobiDB-lite"/>
    </source>
</evidence>
<dbReference type="InterPro" id="IPR050922">
    <property type="entry name" value="LytR/CpsA/Psr_CW_biosynth"/>
</dbReference>
<keyword evidence="3" id="KW-0472">Membrane</keyword>
<dbReference type="Proteomes" id="UP000248889">
    <property type="component" value="Unassembled WGS sequence"/>
</dbReference>
<dbReference type="RefSeq" id="WP_111500394.1">
    <property type="nucleotide sequence ID" value="NZ_QKYN01000036.1"/>
</dbReference>
<evidence type="ECO:0000313" key="5">
    <source>
        <dbReference type="EMBL" id="RAG85954.1"/>
    </source>
</evidence>
<evidence type="ECO:0000256" key="3">
    <source>
        <dbReference type="SAM" id="Phobius"/>
    </source>
</evidence>
<organism evidence="5 6">
    <name type="scientific">Streptacidiphilus pinicola</name>
    <dbReference type="NCBI Taxonomy" id="2219663"/>
    <lineage>
        <taxon>Bacteria</taxon>
        <taxon>Bacillati</taxon>
        <taxon>Actinomycetota</taxon>
        <taxon>Actinomycetes</taxon>
        <taxon>Kitasatosporales</taxon>
        <taxon>Streptomycetaceae</taxon>
        <taxon>Streptacidiphilus</taxon>
    </lineage>
</organism>
<dbReference type="PANTHER" id="PTHR33392:SF6">
    <property type="entry name" value="POLYISOPRENYL-TEICHOIC ACID--PEPTIDOGLYCAN TEICHOIC ACID TRANSFERASE TAGU"/>
    <property type="match status" value="1"/>
</dbReference>
<dbReference type="InterPro" id="IPR004474">
    <property type="entry name" value="LytR_CpsA_psr"/>
</dbReference>
<feature type="domain" description="Cell envelope-related transcriptional attenuator" evidence="4">
    <location>
        <begin position="102"/>
        <end position="261"/>
    </location>
</feature>
<comment type="similarity">
    <text evidence="1">Belongs to the LytR/CpsA/Psr (LCP) family.</text>
</comment>
<reference evidence="5 6" key="1">
    <citation type="submission" date="2018-06" db="EMBL/GenBank/DDBJ databases">
        <title>Streptacidiphilus pinicola sp. nov., isolated from pine grove soil.</title>
        <authorList>
            <person name="Roh S.G."/>
            <person name="Park S."/>
            <person name="Kim M.-K."/>
            <person name="Yun B.-R."/>
            <person name="Park J."/>
            <person name="Kim M.J."/>
            <person name="Kim Y.S."/>
            <person name="Kim S.B."/>
        </authorList>
    </citation>
    <scope>NUCLEOTIDE SEQUENCE [LARGE SCALE GENOMIC DNA]</scope>
    <source>
        <strain evidence="5 6">MMS16-CNU450</strain>
    </source>
</reference>
<feature type="region of interest" description="Disordered" evidence="2">
    <location>
        <begin position="340"/>
        <end position="416"/>
    </location>
</feature>
<dbReference type="Pfam" id="PF03816">
    <property type="entry name" value="LytR_cpsA_psr"/>
    <property type="match status" value="1"/>
</dbReference>
<evidence type="ECO:0000259" key="4">
    <source>
        <dbReference type="Pfam" id="PF03816"/>
    </source>
</evidence>